<keyword evidence="2" id="KW-1003">Cell membrane</keyword>
<name>A0ABV9M2B8_9ALTE</name>
<evidence type="ECO:0000256" key="6">
    <source>
        <dbReference type="SAM" id="Phobius"/>
    </source>
</evidence>
<accession>A0ABV9M2B8</accession>
<protein>
    <submittedName>
        <fullName evidence="8">RDD family protein</fullName>
    </submittedName>
</protein>
<feature type="transmembrane region" description="Helical" evidence="6">
    <location>
        <begin position="65"/>
        <end position="87"/>
    </location>
</feature>
<dbReference type="EMBL" id="JBHSGU010000029">
    <property type="protein sequence ID" value="MFC4702055.1"/>
    <property type="molecule type" value="Genomic_DNA"/>
</dbReference>
<dbReference type="Proteomes" id="UP001595897">
    <property type="component" value="Unassembled WGS sequence"/>
</dbReference>
<dbReference type="PANTHER" id="PTHR36115">
    <property type="entry name" value="PROLINE-RICH ANTIGEN HOMOLOG-RELATED"/>
    <property type="match status" value="1"/>
</dbReference>
<keyword evidence="3 6" id="KW-0812">Transmembrane</keyword>
<feature type="transmembrane region" description="Helical" evidence="6">
    <location>
        <begin position="117"/>
        <end position="137"/>
    </location>
</feature>
<keyword evidence="9" id="KW-1185">Reference proteome</keyword>
<keyword evidence="5 6" id="KW-0472">Membrane</keyword>
<evidence type="ECO:0000256" key="3">
    <source>
        <dbReference type="ARBA" id="ARBA00022692"/>
    </source>
</evidence>
<keyword evidence="4 6" id="KW-1133">Transmembrane helix</keyword>
<evidence type="ECO:0000256" key="1">
    <source>
        <dbReference type="ARBA" id="ARBA00004651"/>
    </source>
</evidence>
<feature type="domain" description="RDD" evidence="7">
    <location>
        <begin position="9"/>
        <end position="147"/>
    </location>
</feature>
<organism evidence="8 9">
    <name type="scientific">Glaciecola siphonariae</name>
    <dbReference type="NCBI Taxonomy" id="521012"/>
    <lineage>
        <taxon>Bacteria</taxon>
        <taxon>Pseudomonadati</taxon>
        <taxon>Pseudomonadota</taxon>
        <taxon>Gammaproteobacteria</taxon>
        <taxon>Alteromonadales</taxon>
        <taxon>Alteromonadaceae</taxon>
        <taxon>Glaciecola</taxon>
    </lineage>
</organism>
<dbReference type="RefSeq" id="WP_382411105.1">
    <property type="nucleotide sequence ID" value="NZ_JBHSGU010000029.1"/>
</dbReference>
<sequence length="165" mass="18992">MESNISQRAGFFRRLAAMVYDSLIAVAIGMLSALVFIALLTVALETQLLSKQGYEHVSDLMQNNAFYKLSVQVWVLMWVCTFFLWFWKHGGQTLGMRAWRIRIYNLNPSEPVGYKRLIIRLVSSLLGLGTLLVLLDFKNKLALQDRLTNTEVLFLSAEENHHRAW</sequence>
<evidence type="ECO:0000259" key="7">
    <source>
        <dbReference type="Pfam" id="PF06271"/>
    </source>
</evidence>
<dbReference type="InterPro" id="IPR010432">
    <property type="entry name" value="RDD"/>
</dbReference>
<comment type="subcellular location">
    <subcellularLocation>
        <location evidence="1">Cell membrane</location>
        <topology evidence="1">Multi-pass membrane protein</topology>
    </subcellularLocation>
</comment>
<gene>
    <name evidence="8" type="ORF">ACFO4O_18060</name>
</gene>
<evidence type="ECO:0000313" key="9">
    <source>
        <dbReference type="Proteomes" id="UP001595897"/>
    </source>
</evidence>
<dbReference type="PANTHER" id="PTHR36115:SF10">
    <property type="entry name" value="RDD DOMAIN-CONTAINING PROTEIN"/>
    <property type="match status" value="1"/>
</dbReference>
<reference evidence="9" key="1">
    <citation type="journal article" date="2019" name="Int. J. Syst. Evol. Microbiol.">
        <title>The Global Catalogue of Microorganisms (GCM) 10K type strain sequencing project: providing services to taxonomists for standard genome sequencing and annotation.</title>
        <authorList>
            <consortium name="The Broad Institute Genomics Platform"/>
            <consortium name="The Broad Institute Genome Sequencing Center for Infectious Disease"/>
            <person name="Wu L."/>
            <person name="Ma J."/>
        </authorList>
    </citation>
    <scope>NUCLEOTIDE SEQUENCE [LARGE SCALE GENOMIC DNA]</scope>
    <source>
        <strain evidence="9">KACC 12507</strain>
    </source>
</reference>
<proteinExistence type="predicted"/>
<dbReference type="InterPro" id="IPR051791">
    <property type="entry name" value="Pra-immunoreactive"/>
</dbReference>
<evidence type="ECO:0000256" key="2">
    <source>
        <dbReference type="ARBA" id="ARBA00022475"/>
    </source>
</evidence>
<evidence type="ECO:0000256" key="4">
    <source>
        <dbReference type="ARBA" id="ARBA00022989"/>
    </source>
</evidence>
<comment type="caution">
    <text evidence="8">The sequence shown here is derived from an EMBL/GenBank/DDBJ whole genome shotgun (WGS) entry which is preliminary data.</text>
</comment>
<dbReference type="Pfam" id="PF06271">
    <property type="entry name" value="RDD"/>
    <property type="match status" value="1"/>
</dbReference>
<evidence type="ECO:0000256" key="5">
    <source>
        <dbReference type="ARBA" id="ARBA00023136"/>
    </source>
</evidence>
<feature type="transmembrane region" description="Helical" evidence="6">
    <location>
        <begin position="23"/>
        <end position="44"/>
    </location>
</feature>
<evidence type="ECO:0000313" key="8">
    <source>
        <dbReference type="EMBL" id="MFC4702055.1"/>
    </source>
</evidence>